<evidence type="ECO:0000256" key="4">
    <source>
        <dbReference type="ARBA" id="ARBA00022679"/>
    </source>
</evidence>
<reference evidence="15 16" key="1">
    <citation type="submission" date="2024-04" db="EMBL/GenBank/DDBJ databases">
        <authorList>
            <consortium name="Genoscope - CEA"/>
            <person name="William W."/>
        </authorList>
    </citation>
    <scope>NUCLEOTIDE SEQUENCE [LARGE SCALE GENOMIC DNA]</scope>
</reference>
<dbReference type="PANTHER" id="PTHR24058">
    <property type="entry name" value="DUAL SPECIFICITY PROTEIN KINASE"/>
    <property type="match status" value="1"/>
</dbReference>
<comment type="caution">
    <text evidence="15">The sequence shown here is derived from an EMBL/GenBank/DDBJ whole genome shotgun (WGS) entry which is preliminary data.</text>
</comment>
<dbReference type="PROSITE" id="PS00108">
    <property type="entry name" value="PROTEIN_KINASE_ST"/>
    <property type="match status" value="1"/>
</dbReference>
<feature type="domain" description="Protein kinase" evidence="14">
    <location>
        <begin position="166"/>
        <end position="452"/>
    </location>
</feature>
<evidence type="ECO:0000256" key="10">
    <source>
        <dbReference type="ARBA" id="ARBA00051680"/>
    </source>
</evidence>
<evidence type="ECO:0000256" key="6">
    <source>
        <dbReference type="ARBA" id="ARBA00022777"/>
    </source>
</evidence>
<dbReference type="InterPro" id="IPR017441">
    <property type="entry name" value="Protein_kinase_ATP_BS"/>
</dbReference>
<proteinExistence type="inferred from homology"/>
<keyword evidence="6" id="KW-0418">Kinase</keyword>
<dbReference type="InterPro" id="IPR050494">
    <property type="entry name" value="Ser_Thr_dual-spec_kinase"/>
</dbReference>
<evidence type="ECO:0000256" key="7">
    <source>
        <dbReference type="ARBA" id="ARBA00022840"/>
    </source>
</evidence>
<comment type="catalytic activity">
    <reaction evidence="8">
        <text>L-seryl-[protein] + ATP = O-phospho-L-seryl-[protein] + ADP + H(+)</text>
        <dbReference type="Rhea" id="RHEA:17989"/>
        <dbReference type="Rhea" id="RHEA-COMP:9863"/>
        <dbReference type="Rhea" id="RHEA-COMP:11604"/>
        <dbReference type="ChEBI" id="CHEBI:15378"/>
        <dbReference type="ChEBI" id="CHEBI:29999"/>
        <dbReference type="ChEBI" id="CHEBI:30616"/>
        <dbReference type="ChEBI" id="CHEBI:83421"/>
        <dbReference type="ChEBI" id="CHEBI:456216"/>
        <dbReference type="EC" id="2.7.12.1"/>
    </reaction>
</comment>
<evidence type="ECO:0000256" key="13">
    <source>
        <dbReference type="SAM" id="MobiDB-lite"/>
    </source>
</evidence>
<dbReference type="Gene3D" id="3.30.10.30">
    <property type="entry name" value="DYRK"/>
    <property type="match status" value="1"/>
</dbReference>
<name>A0AAV2HZC1_LYMST</name>
<dbReference type="Gene3D" id="1.10.510.10">
    <property type="entry name" value="Transferase(Phosphotransferase) domain 1"/>
    <property type="match status" value="1"/>
</dbReference>
<feature type="binding site" evidence="11">
    <location>
        <position position="195"/>
    </location>
    <ligand>
        <name>ATP</name>
        <dbReference type="ChEBI" id="CHEBI:30616"/>
    </ligand>
</feature>
<dbReference type="AlphaFoldDB" id="A0AAV2HZC1"/>
<dbReference type="Pfam" id="PF00069">
    <property type="entry name" value="Pkinase"/>
    <property type="match status" value="1"/>
</dbReference>
<evidence type="ECO:0000313" key="16">
    <source>
        <dbReference type="Proteomes" id="UP001497497"/>
    </source>
</evidence>
<dbReference type="PROSITE" id="PS50011">
    <property type="entry name" value="PROTEIN_KINASE_DOM"/>
    <property type="match status" value="1"/>
</dbReference>
<dbReference type="GO" id="GO:0004712">
    <property type="term" value="F:protein serine/threonine/tyrosine kinase activity"/>
    <property type="evidence" value="ECO:0007669"/>
    <property type="project" value="UniProtKB-EC"/>
</dbReference>
<dbReference type="PANTHER" id="PTHR24058:SF22">
    <property type="entry name" value="DUAL SPECIFICITY TYROSINE-PHOSPHORYLATION-REGULATED KINASE 4"/>
    <property type="match status" value="1"/>
</dbReference>
<dbReference type="GO" id="GO:0005856">
    <property type="term" value="C:cytoskeleton"/>
    <property type="evidence" value="ECO:0007669"/>
    <property type="project" value="TreeGrafter"/>
</dbReference>
<evidence type="ECO:0000256" key="11">
    <source>
        <dbReference type="PROSITE-ProRule" id="PRU10141"/>
    </source>
</evidence>
<gene>
    <name evidence="15" type="ORF">GSLYS_00012800001</name>
</gene>
<feature type="compositionally biased region" description="Basic residues" evidence="13">
    <location>
        <begin position="394"/>
        <end position="407"/>
    </location>
</feature>
<evidence type="ECO:0000256" key="2">
    <source>
        <dbReference type="ARBA" id="ARBA00013203"/>
    </source>
</evidence>
<evidence type="ECO:0000256" key="12">
    <source>
        <dbReference type="RuleBase" id="RU000304"/>
    </source>
</evidence>
<evidence type="ECO:0000259" key="14">
    <source>
        <dbReference type="PROSITE" id="PS50011"/>
    </source>
</evidence>
<keyword evidence="4" id="KW-0808">Transferase</keyword>
<dbReference type="GO" id="GO:0004674">
    <property type="term" value="F:protein serine/threonine kinase activity"/>
    <property type="evidence" value="ECO:0007669"/>
    <property type="project" value="UniProtKB-KW"/>
</dbReference>
<evidence type="ECO:0000256" key="3">
    <source>
        <dbReference type="ARBA" id="ARBA00022527"/>
    </source>
</evidence>
<evidence type="ECO:0000256" key="5">
    <source>
        <dbReference type="ARBA" id="ARBA00022741"/>
    </source>
</evidence>
<keyword evidence="5 11" id="KW-0547">Nucleotide-binding</keyword>
<dbReference type="InterPro" id="IPR000719">
    <property type="entry name" value="Prot_kinase_dom"/>
</dbReference>
<dbReference type="PROSITE" id="PS00107">
    <property type="entry name" value="PROTEIN_KINASE_ATP"/>
    <property type="match status" value="1"/>
</dbReference>
<comment type="catalytic activity">
    <reaction evidence="9">
        <text>L-threonyl-[protein] + ATP = O-phospho-L-threonyl-[protein] + ADP + H(+)</text>
        <dbReference type="Rhea" id="RHEA:46608"/>
        <dbReference type="Rhea" id="RHEA-COMP:11060"/>
        <dbReference type="Rhea" id="RHEA-COMP:11605"/>
        <dbReference type="ChEBI" id="CHEBI:15378"/>
        <dbReference type="ChEBI" id="CHEBI:30013"/>
        <dbReference type="ChEBI" id="CHEBI:30616"/>
        <dbReference type="ChEBI" id="CHEBI:61977"/>
        <dbReference type="ChEBI" id="CHEBI:456216"/>
        <dbReference type="EC" id="2.7.12.1"/>
    </reaction>
</comment>
<dbReference type="Proteomes" id="UP001497497">
    <property type="component" value="Unassembled WGS sequence"/>
</dbReference>
<sequence length="468" mass="52958">MEKRSVVIQQMFEELPSNPSLTKAPSVKPGKVKSGVLSKDLRRLPISVLSVASGSISVASSDSVRATASRSVDMVKSRKQSIKRQGSTTANQNKMLPATAISLYGQKLTGFEHMEIKDYTAIYCLGLNASKLNGGQNSSRDPDVYDDEDHFYKVIPRDHIAYRYEVCEKPTLGKGTFGQVIKAYDHKLRKYVALKLVRNERIYLKQSREELRILQTLKRQDVDGTYNIVVINEFFMFRNHMVISFELLGMNLYQVLKRNNYRGLGMSRILPITRCVLKCLELLFKNRIIHCDLKPENIMLKKNGDFTSVKVGDFGSSCYEQQQIYHYIQSRYYRAPEVMLGMRYGPAIDMWSLGCVLGELSTGLPIFVGADEDDQLSAIEEVLGEIPASLMSKSRPKTRSGKRKKNRGPPASKSLNSIIVGDDLFKDLVKLMLDWNPVMRPTPLEIQDHQWLTKSAPPAHSGYKKSDV</sequence>
<comment type="similarity">
    <text evidence="1">Belongs to the protein kinase superfamily. CMGC Ser/Thr protein kinase family. MNB/DYRK subfamily.</text>
</comment>
<keyword evidence="16" id="KW-1185">Reference proteome</keyword>
<evidence type="ECO:0000256" key="9">
    <source>
        <dbReference type="ARBA" id="ARBA00049308"/>
    </source>
</evidence>
<accession>A0AAV2HZC1</accession>
<dbReference type="InterPro" id="IPR008271">
    <property type="entry name" value="Ser/Thr_kinase_AS"/>
</dbReference>
<dbReference type="InterPro" id="IPR042521">
    <property type="entry name" value="DYRK"/>
</dbReference>
<dbReference type="EC" id="2.7.12.1" evidence="2"/>
<dbReference type="SMART" id="SM00220">
    <property type="entry name" value="S_TKc"/>
    <property type="match status" value="1"/>
</dbReference>
<evidence type="ECO:0000256" key="8">
    <source>
        <dbReference type="ARBA" id="ARBA00049003"/>
    </source>
</evidence>
<comment type="catalytic activity">
    <reaction evidence="10">
        <text>L-tyrosyl-[protein] + ATP = O-phospho-L-tyrosyl-[protein] + ADP + H(+)</text>
        <dbReference type="Rhea" id="RHEA:10596"/>
        <dbReference type="Rhea" id="RHEA-COMP:10136"/>
        <dbReference type="Rhea" id="RHEA-COMP:20101"/>
        <dbReference type="ChEBI" id="CHEBI:15378"/>
        <dbReference type="ChEBI" id="CHEBI:30616"/>
        <dbReference type="ChEBI" id="CHEBI:46858"/>
        <dbReference type="ChEBI" id="CHEBI:61978"/>
        <dbReference type="ChEBI" id="CHEBI:456216"/>
        <dbReference type="EC" id="2.7.12.1"/>
    </reaction>
</comment>
<dbReference type="GO" id="GO:0005634">
    <property type="term" value="C:nucleus"/>
    <property type="evidence" value="ECO:0007669"/>
    <property type="project" value="TreeGrafter"/>
</dbReference>
<protein>
    <recommendedName>
        <fullName evidence="2">dual-specificity kinase</fullName>
        <ecNumber evidence="2">2.7.12.1</ecNumber>
    </recommendedName>
</protein>
<evidence type="ECO:0000313" key="15">
    <source>
        <dbReference type="EMBL" id="CAL1538979.1"/>
    </source>
</evidence>
<keyword evidence="3 12" id="KW-0723">Serine/threonine-protein kinase</keyword>
<dbReference type="GO" id="GO:0005524">
    <property type="term" value="F:ATP binding"/>
    <property type="evidence" value="ECO:0007669"/>
    <property type="project" value="UniProtKB-UniRule"/>
</dbReference>
<dbReference type="GO" id="GO:0005737">
    <property type="term" value="C:cytoplasm"/>
    <property type="evidence" value="ECO:0007669"/>
    <property type="project" value="TreeGrafter"/>
</dbReference>
<dbReference type="Gene3D" id="3.30.200.20">
    <property type="entry name" value="Phosphorylase Kinase, domain 1"/>
    <property type="match status" value="1"/>
</dbReference>
<evidence type="ECO:0000256" key="1">
    <source>
        <dbReference type="ARBA" id="ARBA00008867"/>
    </source>
</evidence>
<dbReference type="SUPFAM" id="SSF56112">
    <property type="entry name" value="Protein kinase-like (PK-like)"/>
    <property type="match status" value="1"/>
</dbReference>
<keyword evidence="7 11" id="KW-0067">ATP-binding</keyword>
<feature type="region of interest" description="Disordered" evidence="13">
    <location>
        <begin position="390"/>
        <end position="414"/>
    </location>
</feature>
<organism evidence="15 16">
    <name type="scientific">Lymnaea stagnalis</name>
    <name type="common">Great pond snail</name>
    <name type="synonym">Helix stagnalis</name>
    <dbReference type="NCBI Taxonomy" id="6523"/>
    <lineage>
        <taxon>Eukaryota</taxon>
        <taxon>Metazoa</taxon>
        <taxon>Spiralia</taxon>
        <taxon>Lophotrochozoa</taxon>
        <taxon>Mollusca</taxon>
        <taxon>Gastropoda</taxon>
        <taxon>Heterobranchia</taxon>
        <taxon>Euthyneura</taxon>
        <taxon>Panpulmonata</taxon>
        <taxon>Hygrophila</taxon>
        <taxon>Lymnaeoidea</taxon>
        <taxon>Lymnaeidae</taxon>
        <taxon>Lymnaea</taxon>
    </lineage>
</organism>
<dbReference type="InterPro" id="IPR011009">
    <property type="entry name" value="Kinase-like_dom_sf"/>
</dbReference>
<dbReference type="EMBL" id="CAXITT010000320">
    <property type="protein sequence ID" value="CAL1538979.1"/>
    <property type="molecule type" value="Genomic_DNA"/>
</dbReference>